<dbReference type="NCBIfam" id="NF033580">
    <property type="entry name" value="transpos_IS5_3"/>
    <property type="match status" value="1"/>
</dbReference>
<reference evidence="4 5" key="2">
    <citation type="journal article" date="2010" name="Stand. Genomic Sci.">
        <title>Complete genome sequence of the Medicago microsymbiont Ensifer (Sinorhizobium) medicae strain WSM419.</title>
        <authorList>
            <person name="Reeve W."/>
            <person name="Chain P."/>
            <person name="O'Hara G."/>
            <person name="Ardley J."/>
            <person name="Nandesena K."/>
            <person name="Brau L."/>
            <person name="Tiwari R."/>
            <person name="Malfatti S."/>
            <person name="Kiss H."/>
            <person name="Lapidus A."/>
            <person name="Copeland A."/>
            <person name="Nolan M."/>
            <person name="Land M."/>
            <person name="Hauser L."/>
            <person name="Chang Y.J."/>
            <person name="Ivanova N."/>
            <person name="Mavromatis K."/>
            <person name="Markowitz V."/>
            <person name="Kyrpides N."/>
            <person name="Gollagher M."/>
            <person name="Yates R."/>
            <person name="Dilworth M."/>
            <person name="Howieson J."/>
        </authorList>
    </citation>
    <scope>NUCLEOTIDE SEQUENCE [LARGE SCALE GENOMIC DNA]</scope>
    <source>
        <strain evidence="4 5">WSM419</strain>
        <plasmid evidence="5">Plasmid pSMED03</plasmid>
    </source>
</reference>
<proteinExistence type="predicted"/>
<evidence type="ECO:0000256" key="1">
    <source>
        <dbReference type="SAM" id="MobiDB-lite"/>
    </source>
</evidence>
<dbReference type="GO" id="GO:0003677">
    <property type="term" value="F:DNA binding"/>
    <property type="evidence" value="ECO:0007669"/>
    <property type="project" value="InterPro"/>
</dbReference>
<dbReference type="HOGENOM" id="CLU_055261_2_1_5"/>
<dbReference type="PANTHER" id="PTHR30007">
    <property type="entry name" value="PHP DOMAIN PROTEIN"/>
    <property type="match status" value="1"/>
</dbReference>
<geneLocation type="plasmid" evidence="4 5">
    <name>pSMED03</name>
</geneLocation>
<dbReference type="EMBL" id="CP000741">
    <property type="protein sequence ID" value="ABR65017.1"/>
    <property type="molecule type" value="Genomic_DNA"/>
</dbReference>
<reference evidence="5" key="1">
    <citation type="submission" date="2007-06" db="EMBL/GenBank/DDBJ databases">
        <title>Complete sequence of Sinorhizobium medicae WSM419 plasmid pSMED03.</title>
        <authorList>
            <consortium name="US DOE Joint Genome Institute"/>
            <person name="Copeland A."/>
            <person name="Lucas S."/>
            <person name="Lapidus A."/>
            <person name="Barry K."/>
            <person name="Glavina del Rio T."/>
            <person name="Dalin E."/>
            <person name="Tice H."/>
            <person name="Pitluck S."/>
            <person name="Chain P."/>
            <person name="Malfatti S."/>
            <person name="Shin M."/>
            <person name="Vergez L."/>
            <person name="Schmutz J."/>
            <person name="Larimer F."/>
            <person name="Land M."/>
            <person name="Hauser L."/>
            <person name="Kyrpides N."/>
            <person name="Mikhailova N."/>
            <person name="Reeve W.G."/>
            <person name="Richardson P."/>
        </authorList>
    </citation>
    <scope>NUCLEOTIDE SEQUENCE [LARGE SCALE GENOMIC DNA]</scope>
    <source>
        <strain evidence="5">WSM419</strain>
        <plasmid evidence="5">Plasmid pSMED03</plasmid>
    </source>
</reference>
<dbReference type="Proteomes" id="UP000001108">
    <property type="component" value="Plasmid pSMED03"/>
</dbReference>
<evidence type="ECO:0000313" key="4">
    <source>
        <dbReference type="EMBL" id="ABR65017.1"/>
    </source>
</evidence>
<evidence type="ECO:0000259" key="2">
    <source>
        <dbReference type="Pfam" id="PF01609"/>
    </source>
</evidence>
<feature type="region of interest" description="Disordered" evidence="1">
    <location>
        <begin position="230"/>
        <end position="273"/>
    </location>
</feature>
<dbReference type="InterPro" id="IPR025161">
    <property type="entry name" value="IS402-like_dom"/>
</dbReference>
<name>A6UMY7_SINMW</name>
<dbReference type="PANTHER" id="PTHR30007:SF1">
    <property type="entry name" value="BLR1914 PROTEIN"/>
    <property type="match status" value="1"/>
</dbReference>
<dbReference type="GO" id="GO:0006313">
    <property type="term" value="P:DNA transposition"/>
    <property type="evidence" value="ECO:0007669"/>
    <property type="project" value="InterPro"/>
</dbReference>
<sequence>MARGDLSDMEWRIIEGLLPTERGRKSRPAHDNRQYLNGMLHVLRVGCPWRDMHERYGKWNSVYVRFRRWAEQGVWDALLGTLVELGLTDDWQHMIDSTTVRGHSQAAGAKRGTYQEAFGRSRGGFTTKIHARADGQGRPLGFILTGGEASDYNAVPDLLAISVSKPRLFLADKGYDGDFLREELLIHGIRPVIPPKANRKNPPACDFRAYKDRNRIERMFNRLKQFRRIATRYDKTRNPSQHSSPWPPPRYGCHTLSTGPSGPINPTTRSLTF</sequence>
<dbReference type="Pfam" id="PF01609">
    <property type="entry name" value="DDE_Tnp_1"/>
    <property type="match status" value="1"/>
</dbReference>
<accession>A6UMY7</accession>
<evidence type="ECO:0000259" key="3">
    <source>
        <dbReference type="Pfam" id="PF13340"/>
    </source>
</evidence>
<dbReference type="PATRIC" id="fig|366394.8.peg.2974"/>
<keyword evidence="4" id="KW-0614">Plasmid</keyword>
<dbReference type="InterPro" id="IPR002559">
    <property type="entry name" value="Transposase_11"/>
</dbReference>
<dbReference type="KEGG" id="smd:Smed_6451"/>
<dbReference type="Pfam" id="PF13340">
    <property type="entry name" value="DUF4096"/>
    <property type="match status" value="1"/>
</dbReference>
<organism evidence="4 5">
    <name type="scientific">Sinorhizobium medicae (strain WSM419)</name>
    <name type="common">Ensifer medicae</name>
    <dbReference type="NCBI Taxonomy" id="366394"/>
    <lineage>
        <taxon>Bacteria</taxon>
        <taxon>Pseudomonadati</taxon>
        <taxon>Pseudomonadota</taxon>
        <taxon>Alphaproteobacteria</taxon>
        <taxon>Hyphomicrobiales</taxon>
        <taxon>Rhizobiaceae</taxon>
        <taxon>Sinorhizobium/Ensifer group</taxon>
        <taxon>Sinorhizobium</taxon>
    </lineage>
</organism>
<dbReference type="AlphaFoldDB" id="A6UMY7"/>
<feature type="domain" description="Transposase IS4-like" evidence="2">
    <location>
        <begin position="95"/>
        <end position="236"/>
    </location>
</feature>
<gene>
    <name evidence="4" type="ordered locus">Smed_6451</name>
</gene>
<dbReference type="GO" id="GO:0004803">
    <property type="term" value="F:transposase activity"/>
    <property type="evidence" value="ECO:0007669"/>
    <property type="project" value="InterPro"/>
</dbReference>
<evidence type="ECO:0000313" key="5">
    <source>
        <dbReference type="Proteomes" id="UP000001108"/>
    </source>
</evidence>
<feature type="domain" description="Insertion element IS402-like" evidence="3">
    <location>
        <begin position="6"/>
        <end position="78"/>
    </location>
</feature>
<dbReference type="OrthoDB" id="9798237at2"/>
<protein>
    <submittedName>
        <fullName evidence="4">Uncharacterized protein</fullName>
    </submittedName>
</protein>
<feature type="compositionally biased region" description="Polar residues" evidence="1">
    <location>
        <begin position="255"/>
        <end position="273"/>
    </location>
</feature>